<gene>
    <name evidence="1" type="ORF">Dsi01nite_079390</name>
</gene>
<dbReference type="AlphaFoldDB" id="A0A919PWI5"/>
<name>A0A919PWI5_9ACTN</name>
<evidence type="ECO:0000313" key="1">
    <source>
        <dbReference type="EMBL" id="GIG49898.1"/>
    </source>
</evidence>
<keyword evidence="2" id="KW-1185">Reference proteome</keyword>
<proteinExistence type="predicted"/>
<dbReference type="EMBL" id="BONQ01000126">
    <property type="protein sequence ID" value="GIG49898.1"/>
    <property type="molecule type" value="Genomic_DNA"/>
</dbReference>
<accession>A0A919PWI5</accession>
<evidence type="ECO:0000313" key="2">
    <source>
        <dbReference type="Proteomes" id="UP000660611"/>
    </source>
</evidence>
<comment type="caution">
    <text evidence="1">The sequence shown here is derived from an EMBL/GenBank/DDBJ whole genome shotgun (WGS) entry which is preliminary data.</text>
</comment>
<dbReference type="Proteomes" id="UP000660611">
    <property type="component" value="Unassembled WGS sequence"/>
</dbReference>
<protein>
    <submittedName>
        <fullName evidence="1">Uncharacterized protein</fullName>
    </submittedName>
</protein>
<organism evidence="1 2">
    <name type="scientific">Dactylosporangium siamense</name>
    <dbReference type="NCBI Taxonomy" id="685454"/>
    <lineage>
        <taxon>Bacteria</taxon>
        <taxon>Bacillati</taxon>
        <taxon>Actinomycetota</taxon>
        <taxon>Actinomycetes</taxon>
        <taxon>Micromonosporales</taxon>
        <taxon>Micromonosporaceae</taxon>
        <taxon>Dactylosporangium</taxon>
    </lineage>
</organism>
<sequence length="127" mass="13717">MLCRVVRLGCAVGQLLEQSGRADGEGRGAGGAQLPEAVEGVGHGVGDFRVSNYTNGLTGVEASYYVSFYKDWNFDKGESKFGYDLGRLAELHEYGKAQEFVVRGENGRGTYRDFIGCTFAKCGAPFV</sequence>
<reference evidence="1" key="1">
    <citation type="submission" date="2021-01" db="EMBL/GenBank/DDBJ databases">
        <title>Whole genome shotgun sequence of Dactylosporangium siamense NBRC 106093.</title>
        <authorList>
            <person name="Komaki H."/>
            <person name="Tamura T."/>
        </authorList>
    </citation>
    <scope>NUCLEOTIDE SEQUENCE</scope>
    <source>
        <strain evidence="1">NBRC 106093</strain>
    </source>
</reference>